<dbReference type="EMBL" id="JAUSWO010000001">
    <property type="protein sequence ID" value="MDQ0513671.1"/>
    <property type="molecule type" value="Genomic_DNA"/>
</dbReference>
<evidence type="ECO:0000256" key="3">
    <source>
        <dbReference type="ARBA" id="ARBA00022982"/>
    </source>
</evidence>
<dbReference type="Pfam" id="PF00085">
    <property type="entry name" value="Thioredoxin"/>
    <property type="match status" value="1"/>
</dbReference>
<evidence type="ECO:0000256" key="5">
    <source>
        <dbReference type="ARBA" id="ARBA00023284"/>
    </source>
</evidence>
<dbReference type="InterPro" id="IPR017937">
    <property type="entry name" value="Thioredoxin_CS"/>
</dbReference>
<keyword evidence="9" id="KW-1185">Reference proteome</keyword>
<dbReference type="PROSITE" id="PS00194">
    <property type="entry name" value="THIOREDOXIN_1"/>
    <property type="match status" value="1"/>
</dbReference>
<keyword evidence="2" id="KW-0813">Transport</keyword>
<keyword evidence="5" id="KW-0676">Redox-active center</keyword>
<dbReference type="SUPFAM" id="SSF52833">
    <property type="entry name" value="Thioredoxin-like"/>
    <property type="match status" value="1"/>
</dbReference>
<evidence type="ECO:0000259" key="7">
    <source>
        <dbReference type="PROSITE" id="PS51352"/>
    </source>
</evidence>
<comment type="similarity">
    <text evidence="1 6">Belongs to the thioredoxin family.</text>
</comment>
<dbReference type="PANTHER" id="PTHR45663:SF11">
    <property type="entry name" value="GEO12009P1"/>
    <property type="match status" value="1"/>
</dbReference>
<protein>
    <recommendedName>
        <fullName evidence="6">Thioredoxin</fullName>
    </recommendedName>
</protein>
<gene>
    <name evidence="8" type="ORF">J2Z62_000109</name>
</gene>
<evidence type="ECO:0000256" key="2">
    <source>
        <dbReference type="ARBA" id="ARBA00022448"/>
    </source>
</evidence>
<evidence type="ECO:0000256" key="1">
    <source>
        <dbReference type="ARBA" id="ARBA00008987"/>
    </source>
</evidence>
<organism evidence="8 9">
    <name type="scientific">Mycoplasmoides fastidiosum</name>
    <dbReference type="NCBI Taxonomy" id="92758"/>
    <lineage>
        <taxon>Bacteria</taxon>
        <taxon>Bacillati</taxon>
        <taxon>Mycoplasmatota</taxon>
        <taxon>Mycoplasmoidales</taxon>
        <taxon>Mycoplasmoidaceae</taxon>
        <taxon>Mycoplasmoides</taxon>
    </lineage>
</organism>
<evidence type="ECO:0000256" key="4">
    <source>
        <dbReference type="ARBA" id="ARBA00023157"/>
    </source>
</evidence>
<comment type="caution">
    <text evidence="8">The sequence shown here is derived from an EMBL/GenBank/DDBJ whole genome shotgun (WGS) entry which is preliminary data.</text>
</comment>
<sequence>MKSYIEVESNEQFQSLLASEKRVIVDFYATWCPPCTMFKDTLERVYEGNSLADDIQIIKVNVDTLIDSARAHSVHSLPTVVFFQDEREVRRFLGFRPAKDFLTETKEAFGDSAVK</sequence>
<dbReference type="CDD" id="cd02947">
    <property type="entry name" value="TRX_family"/>
    <property type="match status" value="1"/>
</dbReference>
<dbReference type="InterPro" id="IPR036249">
    <property type="entry name" value="Thioredoxin-like_sf"/>
</dbReference>
<feature type="domain" description="Thioredoxin" evidence="7">
    <location>
        <begin position="1"/>
        <end position="110"/>
    </location>
</feature>
<dbReference type="PANTHER" id="PTHR45663">
    <property type="entry name" value="GEO12009P1"/>
    <property type="match status" value="1"/>
</dbReference>
<dbReference type="PRINTS" id="PR00421">
    <property type="entry name" value="THIOREDOXIN"/>
</dbReference>
<dbReference type="RefSeq" id="WP_256547635.1">
    <property type="nucleotide sequence ID" value="NZ_CP101809.1"/>
</dbReference>
<dbReference type="Proteomes" id="UP001240643">
    <property type="component" value="Unassembled WGS sequence"/>
</dbReference>
<name>A0ABU0LY82_9BACT</name>
<dbReference type="PIRSF" id="PIRSF000077">
    <property type="entry name" value="Thioredoxin"/>
    <property type="match status" value="1"/>
</dbReference>
<evidence type="ECO:0000256" key="6">
    <source>
        <dbReference type="PIRNR" id="PIRNR000077"/>
    </source>
</evidence>
<dbReference type="InterPro" id="IPR013766">
    <property type="entry name" value="Thioredoxin_domain"/>
</dbReference>
<proteinExistence type="inferred from homology"/>
<keyword evidence="4" id="KW-1015">Disulfide bond</keyword>
<reference evidence="8" key="1">
    <citation type="submission" date="2023-07" db="EMBL/GenBank/DDBJ databases">
        <title>Genomic Encyclopedia of Type Strains, Phase IV (KMG-IV): sequencing the most valuable type-strain genomes for metagenomic binning, comparative biology and taxonomic classification.</title>
        <authorList>
            <person name="Goeker M."/>
        </authorList>
    </citation>
    <scope>NUCLEOTIDE SEQUENCE [LARGE SCALE GENOMIC DNA]</scope>
    <source>
        <strain evidence="8">DSM 21204</strain>
    </source>
</reference>
<dbReference type="PROSITE" id="PS51352">
    <property type="entry name" value="THIOREDOXIN_2"/>
    <property type="match status" value="1"/>
</dbReference>
<evidence type="ECO:0000313" key="8">
    <source>
        <dbReference type="EMBL" id="MDQ0513671.1"/>
    </source>
</evidence>
<evidence type="ECO:0000313" key="9">
    <source>
        <dbReference type="Proteomes" id="UP001240643"/>
    </source>
</evidence>
<accession>A0ABU0LY82</accession>
<keyword evidence="3" id="KW-0249">Electron transport</keyword>
<dbReference type="Gene3D" id="3.40.30.10">
    <property type="entry name" value="Glutaredoxin"/>
    <property type="match status" value="1"/>
</dbReference>
<dbReference type="InterPro" id="IPR005746">
    <property type="entry name" value="Thioredoxin"/>
</dbReference>